<feature type="chain" id="PRO_5043585789" description="SEA domain-containing protein" evidence="3">
    <location>
        <begin position="20"/>
        <end position="1139"/>
    </location>
</feature>
<feature type="transmembrane region" description="Helical" evidence="2">
    <location>
        <begin position="989"/>
        <end position="1013"/>
    </location>
</feature>
<accession>A0AAV6TZW9</accession>
<evidence type="ECO:0000313" key="5">
    <source>
        <dbReference type="EMBL" id="KAG8177123.1"/>
    </source>
</evidence>
<feature type="region of interest" description="Disordered" evidence="1">
    <location>
        <begin position="336"/>
        <end position="355"/>
    </location>
</feature>
<dbReference type="InterPro" id="IPR000082">
    <property type="entry name" value="SEA_dom"/>
</dbReference>
<dbReference type="Proteomes" id="UP000827092">
    <property type="component" value="Unassembled WGS sequence"/>
</dbReference>
<feature type="compositionally biased region" description="Polar residues" evidence="1">
    <location>
        <begin position="64"/>
        <end position="79"/>
    </location>
</feature>
<feature type="signal peptide" evidence="3">
    <location>
        <begin position="1"/>
        <end position="19"/>
    </location>
</feature>
<evidence type="ECO:0000256" key="2">
    <source>
        <dbReference type="SAM" id="Phobius"/>
    </source>
</evidence>
<keyword evidence="2" id="KW-1133">Transmembrane helix</keyword>
<dbReference type="SUPFAM" id="SSF82671">
    <property type="entry name" value="SEA domain"/>
    <property type="match status" value="1"/>
</dbReference>
<sequence length="1139" mass="124196">MLRLFLLVVGEGLIMLSSGETTVSFIQDNTDHPQFSTELEHISLPTIAEPSTEDNLQRENTTVDFHNSGSPADSIQRVNHTSKESETKEVEQPTESVNEGKDPTSVVEILEIHSTAVTFKLDSQNATGTQPEVDIVDVSSMFSDENTSHGSVNFVDSSSTSNDSVYIGKESAETETTYSPSTATRKLSIASSASESVEETTIPDVARPQTTQDFNSESSSVVEESSSSSEESYESTEKLDNGSLISHQPYNLEREEMTTSGSKVADFERESEFIEMAGSEDFVKVVPSEKVVQVQSVIIRPAVAVISEEHDIVNNAEVVIPKKGENNVGHSNEHNLGVAFDPDGMTHDGPQDPDSVIFSVPEDSREIESSREDFEIAPNEGENINSMKKLTPNGGRKFEKLENIQTESSYPEREGMEVPLKSSSYPVSFEMGVTLPEFQIHNNSRDNESEEMLQDAPHGINILPDFSTIIPEEAVMITEKQDFGPKSIAPVTITNEPTIDTMKNVGNKSSDFIQNTSTTEELKTDILGEKTSATIKMTITTKLPKTEDLKISIEDNVSTVSQIPDQSVIRPVKVSSPSPVSNPLSTQPSTAMSSLSDPTSDIVDIVAESSSARSSSPILPEPVHKVAGNIEVSTFIPSPELVASTMNSNVTTIEVKSSVSMAMPVSDSTIQSSPTTASTNSNITLNSVILPVDKKETNETSFTQTSLTQSTTEAPSTGVKIRKPKLKIGGSTDEARPSRAPYVPKRPGYGPTTEAGPPVSIFKKQRTRIASITSSTTARPFRPYSTIRVHYATHGGFPIMPELIISTEPVTTTTEPTTTTTEEPIEEVPFTAQTVSPIVSDKEETTLVKVAAYIALDRGIRWHPLLDNRQTPEYKENAERVLMHLERLFRSSPIATRLWKIEIDGFSGNHSSRPVGVDFFLYLIKSTPVSPEHLTSIFKGQLTDSRTFGTFRVDVGQTAFDVLQEEPLIKATPPPGDEDEGVEPPIPQWAIACIVIGAASLIFIVLFAAVTLYGRHHMRRRYSSSKLNSEGEDGVKGDWESKMAAAYENMAADTLYDADDNTYKKKVVIYIGLSTPAVGWPPFTVSRPPCKGASLGTAPEWHPGGLSTSTEARNFLYTAMCKKKASIGNEWASSVFPFA</sequence>
<proteinExistence type="predicted"/>
<evidence type="ECO:0000313" key="6">
    <source>
        <dbReference type="Proteomes" id="UP000827092"/>
    </source>
</evidence>
<dbReference type="AlphaFoldDB" id="A0AAV6TZW9"/>
<organism evidence="5 6">
    <name type="scientific">Oedothorax gibbosus</name>
    <dbReference type="NCBI Taxonomy" id="931172"/>
    <lineage>
        <taxon>Eukaryota</taxon>
        <taxon>Metazoa</taxon>
        <taxon>Ecdysozoa</taxon>
        <taxon>Arthropoda</taxon>
        <taxon>Chelicerata</taxon>
        <taxon>Arachnida</taxon>
        <taxon>Araneae</taxon>
        <taxon>Araneomorphae</taxon>
        <taxon>Entelegynae</taxon>
        <taxon>Araneoidea</taxon>
        <taxon>Linyphiidae</taxon>
        <taxon>Erigoninae</taxon>
        <taxon>Oedothorax</taxon>
    </lineage>
</organism>
<evidence type="ECO:0000259" key="4">
    <source>
        <dbReference type="PROSITE" id="PS50024"/>
    </source>
</evidence>
<feature type="compositionally biased region" description="Polar residues" evidence="1">
    <location>
        <begin position="586"/>
        <end position="597"/>
    </location>
</feature>
<feature type="domain" description="SEA" evidence="4">
    <location>
        <begin position="846"/>
        <end position="965"/>
    </location>
</feature>
<feature type="region of interest" description="Disordered" evidence="1">
    <location>
        <begin position="64"/>
        <end position="102"/>
    </location>
</feature>
<feature type="region of interest" description="Disordered" evidence="1">
    <location>
        <begin position="145"/>
        <end position="164"/>
    </location>
</feature>
<evidence type="ECO:0000256" key="3">
    <source>
        <dbReference type="SAM" id="SignalP"/>
    </source>
</evidence>
<keyword evidence="2" id="KW-0812">Transmembrane</keyword>
<evidence type="ECO:0000256" key="1">
    <source>
        <dbReference type="SAM" id="MobiDB-lite"/>
    </source>
</evidence>
<dbReference type="InterPro" id="IPR036364">
    <property type="entry name" value="SEA_dom_sf"/>
</dbReference>
<reference evidence="5 6" key="1">
    <citation type="journal article" date="2022" name="Nat. Ecol. Evol.">
        <title>A masculinizing supergene underlies an exaggerated male reproductive morph in a spider.</title>
        <authorList>
            <person name="Hendrickx F."/>
            <person name="De Corte Z."/>
            <person name="Sonet G."/>
            <person name="Van Belleghem S.M."/>
            <person name="Kostlbacher S."/>
            <person name="Vangestel C."/>
        </authorList>
    </citation>
    <scope>NUCLEOTIDE SEQUENCE [LARGE SCALE GENOMIC DNA]</scope>
    <source>
        <strain evidence="5">W744_W776</strain>
    </source>
</reference>
<keyword evidence="6" id="KW-1185">Reference proteome</keyword>
<name>A0AAV6TZW9_9ARAC</name>
<feature type="compositionally biased region" description="Basic and acidic residues" evidence="1">
    <location>
        <begin position="81"/>
        <end position="91"/>
    </location>
</feature>
<protein>
    <recommendedName>
        <fullName evidence="4">SEA domain-containing protein</fullName>
    </recommendedName>
</protein>
<feature type="compositionally biased region" description="Polar residues" evidence="1">
    <location>
        <begin position="174"/>
        <end position="185"/>
    </location>
</feature>
<comment type="caution">
    <text evidence="5">The sequence shown here is derived from an EMBL/GenBank/DDBJ whole genome shotgun (WGS) entry which is preliminary data.</text>
</comment>
<feature type="compositionally biased region" description="Low complexity" evidence="1">
    <location>
        <begin position="572"/>
        <end position="585"/>
    </location>
</feature>
<feature type="compositionally biased region" description="Low complexity" evidence="1">
    <location>
        <begin position="188"/>
        <end position="202"/>
    </location>
</feature>
<gene>
    <name evidence="5" type="ORF">JTE90_012649</name>
</gene>
<keyword evidence="3" id="KW-0732">Signal</keyword>
<feature type="compositionally biased region" description="Low complexity" evidence="1">
    <location>
        <begin position="216"/>
        <end position="230"/>
    </location>
</feature>
<feature type="region of interest" description="Disordered" evidence="1">
    <location>
        <begin position="572"/>
        <end position="597"/>
    </location>
</feature>
<dbReference type="PROSITE" id="PS50024">
    <property type="entry name" value="SEA"/>
    <property type="match status" value="1"/>
</dbReference>
<dbReference type="EMBL" id="JAFNEN010000817">
    <property type="protein sequence ID" value="KAG8177123.1"/>
    <property type="molecule type" value="Genomic_DNA"/>
</dbReference>
<keyword evidence="2" id="KW-0472">Membrane</keyword>
<feature type="region of interest" description="Disordered" evidence="1">
    <location>
        <begin position="171"/>
        <end position="262"/>
    </location>
</feature>
<feature type="region of interest" description="Disordered" evidence="1">
    <location>
        <begin position="728"/>
        <end position="758"/>
    </location>
</feature>